<dbReference type="Proteomes" id="UP000646749">
    <property type="component" value="Unassembled WGS sequence"/>
</dbReference>
<feature type="domain" description="Integral membrane bound transporter" evidence="7">
    <location>
        <begin position="65"/>
        <end position="182"/>
    </location>
</feature>
<sequence>MRSLRHTVAKTPVDLDRERITNLAKEFRKRSRATVKDRWHAVRFNLVLALQAGVAAALAWVGSHEFLDNPSPVFAPISAIGTLASSVGQRLRRTVELIIGVAVGIGLGDALVFAAGTGPWQLGLIVALSIMVTIFLGGGPAVVTQAAATAVLIVTVDMPQQANIESPRVIDALIGGFAGLVVIALVLPLNPLRVVDRAARPPLGRLAEELSETAEALKTRDAPRAQAALDRLREVENHLQGFEEALEGGRETSILAPVRWHRRGALTQYVESSEYIEHAVHNSGTLIRRAVTVLEDGEPVPEEMSNAVALLAEAVRLLRKDLGLGVRPEATREQALQAIGQAGRAYAEGVGFSGSVVIAQVRTTGSDLLRATGIERLEANQLVRRAAGGHAGEAAEAAAGKPRATNSDRPSDTPSSEAGSAR</sequence>
<comment type="caution">
    <text evidence="8">The sequence shown here is derived from an EMBL/GenBank/DDBJ whole genome shotgun (WGS) entry which is preliminary data.</text>
</comment>
<feature type="compositionally biased region" description="Low complexity" evidence="5">
    <location>
        <begin position="386"/>
        <end position="400"/>
    </location>
</feature>
<evidence type="ECO:0000313" key="9">
    <source>
        <dbReference type="Proteomes" id="UP000646749"/>
    </source>
</evidence>
<evidence type="ECO:0000259" key="7">
    <source>
        <dbReference type="Pfam" id="PF13515"/>
    </source>
</evidence>
<evidence type="ECO:0000256" key="6">
    <source>
        <dbReference type="SAM" id="Phobius"/>
    </source>
</evidence>
<dbReference type="EMBL" id="BONW01000001">
    <property type="protein sequence ID" value="GIG85384.1"/>
    <property type="molecule type" value="Genomic_DNA"/>
</dbReference>
<evidence type="ECO:0000256" key="5">
    <source>
        <dbReference type="SAM" id="MobiDB-lite"/>
    </source>
</evidence>
<reference evidence="8 9" key="1">
    <citation type="submission" date="2021-01" db="EMBL/GenBank/DDBJ databases">
        <title>Whole genome shotgun sequence of Plantactinospora endophytica NBRC 110450.</title>
        <authorList>
            <person name="Komaki H."/>
            <person name="Tamura T."/>
        </authorList>
    </citation>
    <scope>NUCLEOTIDE SEQUENCE [LARGE SCALE GENOMIC DNA]</scope>
    <source>
        <strain evidence="8 9">NBRC 110450</strain>
    </source>
</reference>
<feature type="compositionally biased region" description="Polar residues" evidence="5">
    <location>
        <begin position="404"/>
        <end position="422"/>
    </location>
</feature>
<feature type="transmembrane region" description="Helical" evidence="6">
    <location>
        <begin position="169"/>
        <end position="189"/>
    </location>
</feature>
<dbReference type="Pfam" id="PF13515">
    <property type="entry name" value="FUSC_2"/>
    <property type="match status" value="1"/>
</dbReference>
<keyword evidence="9" id="KW-1185">Reference proteome</keyword>
<comment type="subcellular location">
    <subcellularLocation>
        <location evidence="1">Membrane</location>
        <topology evidence="1">Multi-pass membrane protein</topology>
    </subcellularLocation>
</comment>
<protein>
    <recommendedName>
        <fullName evidence="7">Integral membrane bound transporter domain-containing protein</fullName>
    </recommendedName>
</protein>
<gene>
    <name evidence="8" type="ORF">Pen02_03200</name>
</gene>
<organism evidence="8 9">
    <name type="scientific">Plantactinospora endophytica</name>
    <dbReference type="NCBI Taxonomy" id="673535"/>
    <lineage>
        <taxon>Bacteria</taxon>
        <taxon>Bacillati</taxon>
        <taxon>Actinomycetota</taxon>
        <taxon>Actinomycetes</taxon>
        <taxon>Micromonosporales</taxon>
        <taxon>Micromonosporaceae</taxon>
        <taxon>Plantactinospora</taxon>
    </lineage>
</organism>
<proteinExistence type="predicted"/>
<feature type="transmembrane region" description="Helical" evidence="6">
    <location>
        <begin position="98"/>
        <end position="118"/>
    </location>
</feature>
<name>A0ABQ4DSI2_9ACTN</name>
<evidence type="ECO:0000256" key="3">
    <source>
        <dbReference type="ARBA" id="ARBA00022989"/>
    </source>
</evidence>
<evidence type="ECO:0000256" key="1">
    <source>
        <dbReference type="ARBA" id="ARBA00004141"/>
    </source>
</evidence>
<evidence type="ECO:0000256" key="2">
    <source>
        <dbReference type="ARBA" id="ARBA00022692"/>
    </source>
</evidence>
<dbReference type="InterPro" id="IPR049453">
    <property type="entry name" value="Memb_transporter_dom"/>
</dbReference>
<feature type="transmembrane region" description="Helical" evidence="6">
    <location>
        <begin position="73"/>
        <end position="91"/>
    </location>
</feature>
<keyword evidence="4 6" id="KW-0472">Membrane</keyword>
<evidence type="ECO:0000313" key="8">
    <source>
        <dbReference type="EMBL" id="GIG85384.1"/>
    </source>
</evidence>
<feature type="transmembrane region" description="Helical" evidence="6">
    <location>
        <begin position="42"/>
        <end position="61"/>
    </location>
</feature>
<keyword evidence="3 6" id="KW-1133">Transmembrane helix</keyword>
<evidence type="ECO:0000256" key="4">
    <source>
        <dbReference type="ARBA" id="ARBA00023136"/>
    </source>
</evidence>
<keyword evidence="2 6" id="KW-0812">Transmembrane</keyword>
<feature type="transmembrane region" description="Helical" evidence="6">
    <location>
        <begin position="124"/>
        <end position="157"/>
    </location>
</feature>
<accession>A0ABQ4DSI2</accession>
<feature type="region of interest" description="Disordered" evidence="5">
    <location>
        <begin position="385"/>
        <end position="422"/>
    </location>
</feature>